<sequence length="176" mass="18915">MKRIYLISSLALVMMTSCKKDQTTNVDANTTKDSTAIKKEATVDSANTASAEKPAGTTDPANGKLSISENKWVLSELNGAAVTNNTDKDYFISLDSGLARFSGFTGCNTVEGDYQIVEAGKLLFANVNSTEVACDKTKMENEFIAALKSTDSYTIEGDMLQLQKGKTVVAKFAVKK</sequence>
<dbReference type="Gene3D" id="2.40.128.270">
    <property type="match status" value="1"/>
</dbReference>
<dbReference type="PANTHER" id="PTHR35535:SF2">
    <property type="entry name" value="DUF306 DOMAIN-CONTAINING PROTEIN"/>
    <property type="match status" value="1"/>
</dbReference>
<feature type="domain" description="DUF306" evidence="2">
    <location>
        <begin position="67"/>
        <end position="170"/>
    </location>
</feature>
<comment type="caution">
    <text evidence="3">The sequence shown here is derived from an EMBL/GenBank/DDBJ whole genome shotgun (WGS) entry which is preliminary data.</text>
</comment>
<reference evidence="3 4" key="1">
    <citation type="journal article" date="2015" name="Genom Data">
        <title>Draft genome sequence of a multidrug-resistant Chryseobacterium indologenes isolate from Malaysia.</title>
        <authorList>
            <person name="Yu C.Y."/>
            <person name="Ang G.Y."/>
            <person name="Cheng H.J."/>
            <person name="Cheong Y.M."/>
            <person name="Yin W.F."/>
            <person name="Chan K.G."/>
        </authorList>
    </citation>
    <scope>NUCLEOTIDE SEQUENCE [LARGE SCALE GENOMIC DNA]</scope>
    <source>
        <strain evidence="3 4">CI_885</strain>
    </source>
</reference>
<evidence type="ECO:0000259" key="2">
    <source>
        <dbReference type="Pfam" id="PF03724"/>
    </source>
</evidence>
<dbReference type="Pfam" id="PF03724">
    <property type="entry name" value="META"/>
    <property type="match status" value="1"/>
</dbReference>
<proteinExistence type="predicted"/>
<dbReference type="Proteomes" id="UP000037953">
    <property type="component" value="Unassembled WGS sequence"/>
</dbReference>
<dbReference type="InterPro" id="IPR005184">
    <property type="entry name" value="DUF306_Meta_HslJ"/>
</dbReference>
<organism evidence="3 4">
    <name type="scientific">Chryseobacterium indologenes</name>
    <name type="common">Flavobacterium indologenes</name>
    <dbReference type="NCBI Taxonomy" id="253"/>
    <lineage>
        <taxon>Bacteria</taxon>
        <taxon>Pseudomonadati</taxon>
        <taxon>Bacteroidota</taxon>
        <taxon>Flavobacteriia</taxon>
        <taxon>Flavobacteriales</taxon>
        <taxon>Weeksellaceae</taxon>
        <taxon>Chryseobacterium group</taxon>
        <taxon>Chryseobacterium</taxon>
    </lineage>
</organism>
<gene>
    <name evidence="3" type="ORF">AOB46_21475</name>
</gene>
<reference evidence="4" key="2">
    <citation type="submission" date="2015-09" db="EMBL/GenBank/DDBJ databases">
        <title>Draft genome sequence of a multidrug-resistant Chryseobacterium indologenes isolate from Malaysia.</title>
        <authorList>
            <person name="Yu C.Y."/>
            <person name="Ang G.Y."/>
            <person name="Chan K.-G."/>
        </authorList>
    </citation>
    <scope>NUCLEOTIDE SEQUENCE [LARGE SCALE GENOMIC DNA]</scope>
    <source>
        <strain evidence="4">CI_885</strain>
    </source>
</reference>
<dbReference type="PANTHER" id="PTHR35535">
    <property type="entry name" value="HEAT SHOCK PROTEIN HSLJ"/>
    <property type="match status" value="1"/>
</dbReference>
<dbReference type="PATRIC" id="fig|253.9.peg.2704"/>
<dbReference type="OrthoDB" id="5348860at2"/>
<protein>
    <recommendedName>
        <fullName evidence="2">DUF306 domain-containing protein</fullName>
    </recommendedName>
</protein>
<name>A0A0N1KRW3_CHRID</name>
<dbReference type="InterPro" id="IPR053147">
    <property type="entry name" value="Hsp_HslJ-like"/>
</dbReference>
<dbReference type="InterPro" id="IPR038670">
    <property type="entry name" value="HslJ-like_sf"/>
</dbReference>
<evidence type="ECO:0000313" key="4">
    <source>
        <dbReference type="Proteomes" id="UP000037953"/>
    </source>
</evidence>
<evidence type="ECO:0000256" key="1">
    <source>
        <dbReference type="SAM" id="MobiDB-lite"/>
    </source>
</evidence>
<evidence type="ECO:0000313" key="3">
    <source>
        <dbReference type="EMBL" id="KPE49127.1"/>
    </source>
</evidence>
<dbReference type="EMBL" id="LJOD01000023">
    <property type="protein sequence ID" value="KPE49127.1"/>
    <property type="molecule type" value="Genomic_DNA"/>
</dbReference>
<dbReference type="RefSeq" id="WP_062703260.1">
    <property type="nucleotide sequence ID" value="NZ_LJOD01000023.1"/>
</dbReference>
<feature type="region of interest" description="Disordered" evidence="1">
    <location>
        <begin position="42"/>
        <end position="63"/>
    </location>
</feature>
<accession>A0A0N1KRW3</accession>
<dbReference type="AlphaFoldDB" id="A0A0N1KRW3"/>
<dbReference type="PROSITE" id="PS51257">
    <property type="entry name" value="PROKAR_LIPOPROTEIN"/>
    <property type="match status" value="1"/>
</dbReference>